<keyword evidence="3" id="KW-1185">Reference proteome</keyword>
<accession>A0ABZ0PYB4</accession>
<dbReference type="EMBL" id="CP137892">
    <property type="protein sequence ID" value="WPC05860.1"/>
    <property type="molecule type" value="Genomic_DNA"/>
</dbReference>
<sequence>MKRFLFIFLTLFPLFVNAKSATDLVGRYVLQGVRETGSTLLLKSDGSFEATYAFGNLDGHIKGRWQRTDDTVTLASDGHSDVAELFKDVPLAVGEHCLIRDMGDYKACYMRQPRLPFSGGWYLGFMAPDYMDVWLETADVTDVRGITFTTAVRGTVAVSQPENGKGNARGWPGPYVRGKGMALERLDLPERIFIRWQSLTEPQTYRATLEVPESARELMLREERIDCPMGGWQSAYRDAVVIGLAPGGIAKLWVSGPCFKGTEILRVQAEVEPMGPDQGQSDGQYALPLEPAAKAYIEQHGIPYGSW</sequence>
<proteinExistence type="predicted"/>
<dbReference type="Proteomes" id="UP001305928">
    <property type="component" value="Chromosome"/>
</dbReference>
<evidence type="ECO:0000313" key="3">
    <source>
        <dbReference type="Proteomes" id="UP001305928"/>
    </source>
</evidence>
<protein>
    <submittedName>
        <fullName evidence="2">DUF2931 family protein</fullName>
    </submittedName>
</protein>
<evidence type="ECO:0000256" key="1">
    <source>
        <dbReference type="SAM" id="SignalP"/>
    </source>
</evidence>
<reference evidence="2 3" key="1">
    <citation type="submission" date="2023-11" db="EMBL/GenBank/DDBJ databases">
        <title>Complete genome of Pseudomonas benzenivorans BA3361.</title>
        <authorList>
            <person name="Shin S.Y."/>
            <person name="Song J."/>
            <person name="Kang H."/>
        </authorList>
    </citation>
    <scope>NUCLEOTIDE SEQUENCE [LARGE SCALE GENOMIC DNA]</scope>
    <source>
        <strain evidence="2 3">HNIBRBA3361</strain>
    </source>
</reference>
<keyword evidence="1" id="KW-0732">Signal</keyword>
<evidence type="ECO:0000313" key="2">
    <source>
        <dbReference type="EMBL" id="WPC05860.1"/>
    </source>
</evidence>
<feature type="signal peptide" evidence="1">
    <location>
        <begin position="1"/>
        <end position="18"/>
    </location>
</feature>
<gene>
    <name evidence="2" type="ORF">SBP02_03600</name>
</gene>
<dbReference type="InterPro" id="IPR021326">
    <property type="entry name" value="DUF2931"/>
</dbReference>
<name>A0ABZ0PYB4_9PSED</name>
<dbReference type="RefSeq" id="WP_318645047.1">
    <property type="nucleotide sequence ID" value="NZ_CP137892.1"/>
</dbReference>
<feature type="chain" id="PRO_5046763196" evidence="1">
    <location>
        <begin position="19"/>
        <end position="307"/>
    </location>
</feature>
<organism evidence="2 3">
    <name type="scientific">Pseudomonas benzenivorans</name>
    <dbReference type="NCBI Taxonomy" id="556533"/>
    <lineage>
        <taxon>Bacteria</taxon>
        <taxon>Pseudomonadati</taxon>
        <taxon>Pseudomonadota</taxon>
        <taxon>Gammaproteobacteria</taxon>
        <taxon>Pseudomonadales</taxon>
        <taxon>Pseudomonadaceae</taxon>
        <taxon>Pseudomonas</taxon>
    </lineage>
</organism>
<dbReference type="Pfam" id="PF11153">
    <property type="entry name" value="DUF2931"/>
    <property type="match status" value="1"/>
</dbReference>